<dbReference type="Gene3D" id="2.120.10.30">
    <property type="entry name" value="TolB, C-terminal domain"/>
    <property type="match status" value="3"/>
</dbReference>
<dbReference type="PANTHER" id="PTHR46388:SF2">
    <property type="entry name" value="NHL REPEAT-CONTAINING PROTEIN 2"/>
    <property type="match status" value="1"/>
</dbReference>
<reference evidence="4 5" key="1">
    <citation type="journal article" date="2011" name="J. Bacteriol.">
        <title>Genome sequence of Chthoniobacter flavus Ellin428, an aerobic heterotrophic soil bacterium.</title>
        <authorList>
            <person name="Kant R."/>
            <person name="van Passel M.W."/>
            <person name="Palva A."/>
            <person name="Lucas S."/>
            <person name="Lapidus A."/>
            <person name="Glavina Del Rio T."/>
            <person name="Dalin E."/>
            <person name="Tice H."/>
            <person name="Bruce D."/>
            <person name="Goodwin L."/>
            <person name="Pitluck S."/>
            <person name="Larimer F.W."/>
            <person name="Land M.L."/>
            <person name="Hauser L."/>
            <person name="Sangwan P."/>
            <person name="de Vos W.M."/>
            <person name="Janssen P.H."/>
            <person name="Smidt H."/>
        </authorList>
    </citation>
    <scope>NUCLEOTIDE SEQUENCE [LARGE SCALE GENOMIC DNA]</scope>
    <source>
        <strain evidence="4 5">Ellin428</strain>
    </source>
</reference>
<keyword evidence="1" id="KW-0677">Repeat</keyword>
<keyword evidence="2" id="KW-0732">Signal</keyword>
<dbReference type="InterPro" id="IPR056822">
    <property type="entry name" value="TEN_NHL"/>
</dbReference>
<dbReference type="InParanoid" id="B4CYM2"/>
<feature type="signal peptide" evidence="2">
    <location>
        <begin position="1"/>
        <end position="19"/>
    </location>
</feature>
<keyword evidence="5" id="KW-1185">Reference proteome</keyword>
<comment type="caution">
    <text evidence="4">The sequence shown here is derived from an EMBL/GenBank/DDBJ whole genome shotgun (WGS) entry which is preliminary data.</text>
</comment>
<dbReference type="STRING" id="497964.CfE428DRAFT_1760"/>
<dbReference type="Pfam" id="PF25021">
    <property type="entry name" value="TEN_NHL"/>
    <property type="match status" value="1"/>
</dbReference>
<dbReference type="InterPro" id="IPR011042">
    <property type="entry name" value="6-blade_b-propeller_TolB-like"/>
</dbReference>
<dbReference type="PANTHER" id="PTHR46388">
    <property type="entry name" value="NHL REPEAT-CONTAINING PROTEIN 2"/>
    <property type="match status" value="1"/>
</dbReference>
<dbReference type="InterPro" id="IPR001258">
    <property type="entry name" value="NHL_repeat"/>
</dbReference>
<proteinExistence type="predicted"/>
<organism evidence="4 5">
    <name type="scientific">Chthoniobacter flavus Ellin428</name>
    <dbReference type="NCBI Taxonomy" id="497964"/>
    <lineage>
        <taxon>Bacteria</taxon>
        <taxon>Pseudomonadati</taxon>
        <taxon>Verrucomicrobiota</taxon>
        <taxon>Spartobacteria</taxon>
        <taxon>Chthoniobacterales</taxon>
        <taxon>Chthoniobacteraceae</taxon>
        <taxon>Chthoniobacter</taxon>
    </lineage>
</organism>
<dbReference type="eggNOG" id="COG3391">
    <property type="taxonomic scope" value="Bacteria"/>
</dbReference>
<evidence type="ECO:0000313" key="5">
    <source>
        <dbReference type="Proteomes" id="UP000005824"/>
    </source>
</evidence>
<protein>
    <submittedName>
        <fullName evidence="4">NHL repeat containing protein</fullName>
    </submittedName>
</protein>
<evidence type="ECO:0000256" key="1">
    <source>
        <dbReference type="ARBA" id="ARBA00022737"/>
    </source>
</evidence>
<name>B4CYM2_9BACT</name>
<feature type="chain" id="PRO_5002800300" evidence="2">
    <location>
        <begin position="20"/>
        <end position="360"/>
    </location>
</feature>
<dbReference type="Pfam" id="PF01436">
    <property type="entry name" value="NHL"/>
    <property type="match status" value="2"/>
</dbReference>
<dbReference type="RefSeq" id="WP_006979086.1">
    <property type="nucleotide sequence ID" value="NZ_ABVL01000004.1"/>
</dbReference>
<dbReference type="SUPFAM" id="SSF63829">
    <property type="entry name" value="Calcium-dependent phosphotriesterase"/>
    <property type="match status" value="1"/>
</dbReference>
<dbReference type="EMBL" id="ABVL01000004">
    <property type="protein sequence ID" value="EDY20563.1"/>
    <property type="molecule type" value="Genomic_DNA"/>
</dbReference>
<gene>
    <name evidence="4" type="ORF">CfE428DRAFT_1760</name>
</gene>
<accession>B4CYM2</accession>
<dbReference type="Proteomes" id="UP000005824">
    <property type="component" value="Unassembled WGS sequence"/>
</dbReference>
<sequence precursor="true">MKSLLLLPLALALTLAASAADWTISTFAGSGVQGFSGDGGLATQATLNNPFGLVRGPDGAIWFCEYGGQRLRRVTPDGKIHTAAGIGQKGYSGDGGPALEATFNLPHEIRFDRAGNYYIADMANHAIRRVDAKTKIITTFAGTGKPGYSGDGGPAAQAQLKQPHSIQFGPDGSLYICDVGNNCIRKVDMTTGTISTFAGTGKAGDTPDGSPIEGTPLKGPRSMDFDKEGNLWLVTREGNQVLKFDAKTGIISIAAGTGKKGFTGNGGPALEATLSGPKGIAVDAQGNVWLADTESHSIREINAKTGAIELVAGDGQRGDGPDGKPLHCEMDRPHGIFIDADGSVYIGDSESNRVRVLRRK</sequence>
<dbReference type="AlphaFoldDB" id="B4CYM2"/>
<evidence type="ECO:0000313" key="4">
    <source>
        <dbReference type="EMBL" id="EDY20563.1"/>
    </source>
</evidence>
<evidence type="ECO:0000256" key="2">
    <source>
        <dbReference type="SAM" id="SignalP"/>
    </source>
</evidence>
<feature type="domain" description="Teneurin NHL" evidence="3">
    <location>
        <begin position="263"/>
        <end position="329"/>
    </location>
</feature>
<evidence type="ECO:0000259" key="3">
    <source>
        <dbReference type="Pfam" id="PF25021"/>
    </source>
</evidence>